<keyword evidence="2 4" id="KW-0238">DNA-binding</keyword>
<dbReference type="InterPro" id="IPR001647">
    <property type="entry name" value="HTH_TetR"/>
</dbReference>
<dbReference type="GO" id="GO:0003677">
    <property type="term" value="F:DNA binding"/>
    <property type="evidence" value="ECO:0007669"/>
    <property type="project" value="UniProtKB-UniRule"/>
</dbReference>
<dbReference type="Proteomes" id="UP000199024">
    <property type="component" value="Unassembled WGS sequence"/>
</dbReference>
<dbReference type="SUPFAM" id="SSF46689">
    <property type="entry name" value="Homeodomain-like"/>
    <property type="match status" value="1"/>
</dbReference>
<feature type="domain" description="HTH tetR-type" evidence="5">
    <location>
        <begin position="24"/>
        <end position="84"/>
    </location>
</feature>
<evidence type="ECO:0000256" key="4">
    <source>
        <dbReference type="PROSITE-ProRule" id="PRU00335"/>
    </source>
</evidence>
<evidence type="ECO:0000259" key="5">
    <source>
        <dbReference type="PROSITE" id="PS50977"/>
    </source>
</evidence>
<keyword evidence="7" id="KW-1185">Reference proteome</keyword>
<organism evidence="6 7">
    <name type="scientific">Granulicella pectinivorans</name>
    <dbReference type="NCBI Taxonomy" id="474950"/>
    <lineage>
        <taxon>Bacteria</taxon>
        <taxon>Pseudomonadati</taxon>
        <taxon>Acidobacteriota</taxon>
        <taxon>Terriglobia</taxon>
        <taxon>Terriglobales</taxon>
        <taxon>Acidobacteriaceae</taxon>
        <taxon>Granulicella</taxon>
    </lineage>
</organism>
<dbReference type="PANTHER" id="PTHR47506:SF1">
    <property type="entry name" value="HTH-TYPE TRANSCRIPTIONAL REGULATOR YJDC"/>
    <property type="match status" value="1"/>
</dbReference>
<accession>A0A1I6MHP5</accession>
<dbReference type="EMBL" id="FOZL01000001">
    <property type="protein sequence ID" value="SFS15236.1"/>
    <property type="molecule type" value="Genomic_DNA"/>
</dbReference>
<dbReference type="Pfam" id="PF00440">
    <property type="entry name" value="TetR_N"/>
    <property type="match status" value="1"/>
</dbReference>
<dbReference type="STRING" id="474950.SAMN05421771_2671"/>
<dbReference type="Gene3D" id="1.10.10.60">
    <property type="entry name" value="Homeodomain-like"/>
    <property type="match status" value="1"/>
</dbReference>
<evidence type="ECO:0000256" key="1">
    <source>
        <dbReference type="ARBA" id="ARBA00023015"/>
    </source>
</evidence>
<dbReference type="InterPro" id="IPR009057">
    <property type="entry name" value="Homeodomain-like_sf"/>
</dbReference>
<gene>
    <name evidence="6" type="ORF">SAMN05421771_2671</name>
</gene>
<dbReference type="FunFam" id="1.10.10.60:FF:000141">
    <property type="entry name" value="TetR family transcriptional regulator"/>
    <property type="match status" value="1"/>
</dbReference>
<keyword evidence="1" id="KW-0805">Transcription regulation</keyword>
<dbReference type="Gene3D" id="1.10.357.10">
    <property type="entry name" value="Tetracycline Repressor, domain 2"/>
    <property type="match status" value="1"/>
</dbReference>
<reference evidence="6 7" key="1">
    <citation type="submission" date="2016-10" db="EMBL/GenBank/DDBJ databases">
        <authorList>
            <person name="de Groot N.N."/>
        </authorList>
    </citation>
    <scope>NUCLEOTIDE SEQUENCE [LARGE SCALE GENOMIC DNA]</scope>
    <source>
        <strain evidence="6 7">DSM 21001</strain>
    </source>
</reference>
<dbReference type="PRINTS" id="PR00455">
    <property type="entry name" value="HTHTETR"/>
</dbReference>
<feature type="DNA-binding region" description="H-T-H motif" evidence="4">
    <location>
        <begin position="47"/>
        <end position="66"/>
    </location>
</feature>
<dbReference type="PROSITE" id="PS50977">
    <property type="entry name" value="HTH_TETR_2"/>
    <property type="match status" value="1"/>
</dbReference>
<protein>
    <submittedName>
        <fullName evidence="6">Transcriptional regulator, TetR family</fullName>
    </submittedName>
</protein>
<dbReference type="PANTHER" id="PTHR47506">
    <property type="entry name" value="TRANSCRIPTIONAL REGULATORY PROTEIN"/>
    <property type="match status" value="1"/>
</dbReference>
<evidence type="ECO:0000313" key="7">
    <source>
        <dbReference type="Proteomes" id="UP000199024"/>
    </source>
</evidence>
<evidence type="ECO:0000256" key="2">
    <source>
        <dbReference type="ARBA" id="ARBA00023125"/>
    </source>
</evidence>
<evidence type="ECO:0000313" key="6">
    <source>
        <dbReference type="EMBL" id="SFS15236.1"/>
    </source>
</evidence>
<evidence type="ECO:0000256" key="3">
    <source>
        <dbReference type="ARBA" id="ARBA00023163"/>
    </source>
</evidence>
<name>A0A1I6MHP5_9BACT</name>
<dbReference type="AlphaFoldDB" id="A0A1I6MHP5"/>
<keyword evidence="3" id="KW-0804">Transcription</keyword>
<proteinExistence type="predicted"/>
<sequence length="206" mass="23385">MTERVYVSTIDNETYIVNSKDMDLAKRDKILAAALDVFVRYGYKRVTMNDIAEAAGISRPALYLVFESKEDIFKGVYEHWVKGTLNEIEARIGQLKTPEEKLRAAFELWTVLPFERMRTSSEVAELLECTFGFAQDSVDQGYRSFEKIIVPVLKSHSKFQSSKPKVSAEKTAHVLSGAVRGFKIIAKDVSEIRSLIKDLLILLLDE</sequence>